<reference evidence="1 2" key="1">
    <citation type="submission" date="2021-01" db="EMBL/GenBank/DDBJ databases">
        <title>Carboxyliciviraga sp.nov., isolated from coastal sediments.</title>
        <authorList>
            <person name="Lu D."/>
            <person name="Zhang T."/>
        </authorList>
    </citation>
    <scope>NUCLEOTIDE SEQUENCE [LARGE SCALE GENOMIC DNA]</scope>
    <source>
        <strain evidence="1 2">N1Y132</strain>
    </source>
</reference>
<dbReference type="RefSeq" id="WP_200465150.1">
    <property type="nucleotide sequence ID" value="NZ_JAENRR010000024.1"/>
</dbReference>
<accession>A0ABS1HKC8</accession>
<keyword evidence="2" id="KW-1185">Reference proteome</keyword>
<dbReference type="EMBL" id="JAENRR010000024">
    <property type="protein sequence ID" value="MBK3517920.1"/>
    <property type="molecule type" value="Genomic_DNA"/>
</dbReference>
<sequence length="71" mass="8065">MIIKLITALGEIRMHNKVAGIDFPRKNELQVSFKDTFADLVIPISPDMDHQLLVGIFYNYLNHPKSKLAIA</sequence>
<evidence type="ECO:0000313" key="1">
    <source>
        <dbReference type="EMBL" id="MBK3517920.1"/>
    </source>
</evidence>
<protein>
    <submittedName>
        <fullName evidence="1">Uncharacterized protein</fullName>
    </submittedName>
</protein>
<dbReference type="Proteomes" id="UP000605676">
    <property type="component" value="Unassembled WGS sequence"/>
</dbReference>
<organism evidence="1 2">
    <name type="scientific">Carboxylicivirga marina</name>
    <dbReference type="NCBI Taxonomy" id="2800988"/>
    <lineage>
        <taxon>Bacteria</taxon>
        <taxon>Pseudomonadati</taxon>
        <taxon>Bacteroidota</taxon>
        <taxon>Bacteroidia</taxon>
        <taxon>Marinilabiliales</taxon>
        <taxon>Marinilabiliaceae</taxon>
        <taxon>Carboxylicivirga</taxon>
    </lineage>
</organism>
<gene>
    <name evidence="1" type="ORF">JIV24_11305</name>
</gene>
<comment type="caution">
    <text evidence="1">The sequence shown here is derived from an EMBL/GenBank/DDBJ whole genome shotgun (WGS) entry which is preliminary data.</text>
</comment>
<evidence type="ECO:0000313" key="2">
    <source>
        <dbReference type="Proteomes" id="UP000605676"/>
    </source>
</evidence>
<name>A0ABS1HKC8_9BACT</name>
<proteinExistence type="predicted"/>